<sequence length="72" mass="8199">MRLFLRFFAALRLVSCPNLLLEAGEMKAYSRGIGLSDFALFLAGRRVNARIWTKDKKLQALLSYGETFDAKK</sequence>
<gene>
    <name evidence="1" type="ordered locus">Turpa_3136</name>
</gene>
<evidence type="ECO:0000313" key="1">
    <source>
        <dbReference type="EMBL" id="AFM13775.1"/>
    </source>
</evidence>
<dbReference type="EMBL" id="CP002959">
    <property type="protein sequence ID" value="AFM13775.1"/>
    <property type="molecule type" value="Genomic_DNA"/>
</dbReference>
<dbReference type="HOGENOM" id="CLU_2721133_0_0_12"/>
<evidence type="ECO:0000313" key="2">
    <source>
        <dbReference type="Proteomes" id="UP000006048"/>
    </source>
</evidence>
<organism evidence="1 2">
    <name type="scientific">Turneriella parva (strain ATCC BAA-1111 / DSM 21527 / NCTC 11395 / H)</name>
    <name type="common">Leptospira parva</name>
    <dbReference type="NCBI Taxonomy" id="869212"/>
    <lineage>
        <taxon>Bacteria</taxon>
        <taxon>Pseudomonadati</taxon>
        <taxon>Spirochaetota</taxon>
        <taxon>Spirochaetia</taxon>
        <taxon>Leptospirales</taxon>
        <taxon>Leptospiraceae</taxon>
        <taxon>Turneriella</taxon>
    </lineage>
</organism>
<keyword evidence="2" id="KW-1185">Reference proteome</keyword>
<dbReference type="AlphaFoldDB" id="I4B918"/>
<proteinExistence type="predicted"/>
<reference evidence="1 2" key="1">
    <citation type="submission" date="2012-06" db="EMBL/GenBank/DDBJ databases">
        <title>The complete chromosome of genome of Turneriella parva DSM 21527.</title>
        <authorList>
            <consortium name="US DOE Joint Genome Institute (JGI-PGF)"/>
            <person name="Lucas S."/>
            <person name="Han J."/>
            <person name="Lapidus A."/>
            <person name="Bruce D."/>
            <person name="Goodwin L."/>
            <person name="Pitluck S."/>
            <person name="Peters L."/>
            <person name="Kyrpides N."/>
            <person name="Mavromatis K."/>
            <person name="Ivanova N."/>
            <person name="Mikhailova N."/>
            <person name="Chertkov O."/>
            <person name="Detter J.C."/>
            <person name="Tapia R."/>
            <person name="Han C."/>
            <person name="Land M."/>
            <person name="Hauser L."/>
            <person name="Markowitz V."/>
            <person name="Cheng J.-F."/>
            <person name="Hugenholtz P."/>
            <person name="Woyke T."/>
            <person name="Wu D."/>
            <person name="Gronow S."/>
            <person name="Wellnitz S."/>
            <person name="Brambilla E."/>
            <person name="Klenk H.-P."/>
            <person name="Eisen J.A."/>
        </authorList>
    </citation>
    <scope>NUCLEOTIDE SEQUENCE [LARGE SCALE GENOMIC DNA]</scope>
    <source>
        <strain evidence="2">ATCC BAA-1111 / DSM 21527 / NCTC 11395 / H</strain>
    </source>
</reference>
<accession>I4B918</accession>
<name>I4B918_TURPD</name>
<dbReference type="Proteomes" id="UP000006048">
    <property type="component" value="Chromosome"/>
</dbReference>
<dbReference type="KEGG" id="tpx:Turpa_3136"/>
<dbReference type="STRING" id="869212.Turpa_3136"/>
<evidence type="ECO:0008006" key="3">
    <source>
        <dbReference type="Google" id="ProtNLM"/>
    </source>
</evidence>
<protein>
    <recommendedName>
        <fullName evidence="3">PilT protein domain protein</fullName>
    </recommendedName>
</protein>